<gene>
    <name evidence="2" type="ORF">UY39_C0003G0024</name>
</gene>
<comment type="caution">
    <text evidence="2">The sequence shown here is derived from an EMBL/GenBank/DDBJ whole genome shotgun (WGS) entry which is preliminary data.</text>
</comment>
<sequence>MYLLRLCTFVRGNRKVGYYRTRRIVLLECLSSISTGDVCGCIAKAVKEVNMPKKLLRTGMVLEAEPRVDERGQLVTEAPSNPAASKEGKGDHAGHDELIPPKQ</sequence>
<protein>
    <submittedName>
        <fullName evidence="2">Uncharacterized protein</fullName>
    </submittedName>
</protein>
<reference evidence="2 3" key="1">
    <citation type="journal article" date="2015" name="Nature">
        <title>rRNA introns, odd ribosomes, and small enigmatic genomes across a large radiation of phyla.</title>
        <authorList>
            <person name="Brown C.T."/>
            <person name="Hug L.A."/>
            <person name="Thomas B.C."/>
            <person name="Sharon I."/>
            <person name="Castelle C.J."/>
            <person name="Singh A."/>
            <person name="Wilkins M.J."/>
            <person name="Williams K.H."/>
            <person name="Banfield J.F."/>
        </authorList>
    </citation>
    <scope>NUCLEOTIDE SEQUENCE [LARGE SCALE GENOMIC DNA]</scope>
</reference>
<feature type="region of interest" description="Disordered" evidence="1">
    <location>
        <begin position="68"/>
        <end position="103"/>
    </location>
</feature>
<evidence type="ECO:0000313" key="3">
    <source>
        <dbReference type="Proteomes" id="UP000034589"/>
    </source>
</evidence>
<feature type="compositionally biased region" description="Basic and acidic residues" evidence="1">
    <location>
        <begin position="86"/>
        <end position="103"/>
    </location>
</feature>
<proteinExistence type="predicted"/>
<accession>A0A0G1XZE1</accession>
<evidence type="ECO:0000256" key="1">
    <source>
        <dbReference type="SAM" id="MobiDB-lite"/>
    </source>
</evidence>
<name>A0A0G1XZE1_9BACT</name>
<organism evidence="2 3">
    <name type="scientific">Candidatus Kaiserbacteria bacterium GW2011_GWC2_49_12</name>
    <dbReference type="NCBI Taxonomy" id="1618675"/>
    <lineage>
        <taxon>Bacteria</taxon>
        <taxon>Candidatus Kaiseribacteriota</taxon>
    </lineage>
</organism>
<evidence type="ECO:0000313" key="2">
    <source>
        <dbReference type="EMBL" id="KKW08037.1"/>
    </source>
</evidence>
<dbReference type="Proteomes" id="UP000034589">
    <property type="component" value="Unassembled WGS sequence"/>
</dbReference>
<dbReference type="EMBL" id="LCPV01000003">
    <property type="protein sequence ID" value="KKW08037.1"/>
    <property type="molecule type" value="Genomic_DNA"/>
</dbReference>
<dbReference type="AlphaFoldDB" id="A0A0G1XZE1"/>